<comment type="caution">
    <text evidence="3">The sequence shown here is derived from an EMBL/GenBank/DDBJ whole genome shotgun (WGS) entry which is preliminary data.</text>
</comment>
<proteinExistence type="predicted"/>
<dbReference type="Proteomes" id="UP000037035">
    <property type="component" value="Unassembled WGS sequence"/>
</dbReference>
<feature type="signal peptide" evidence="2">
    <location>
        <begin position="1"/>
        <end position="31"/>
    </location>
</feature>
<organism evidence="3 4">
    <name type="scientific">Puccinia sorghi</name>
    <dbReference type="NCBI Taxonomy" id="27349"/>
    <lineage>
        <taxon>Eukaryota</taxon>
        <taxon>Fungi</taxon>
        <taxon>Dikarya</taxon>
        <taxon>Basidiomycota</taxon>
        <taxon>Pucciniomycotina</taxon>
        <taxon>Pucciniomycetes</taxon>
        <taxon>Pucciniales</taxon>
        <taxon>Pucciniaceae</taxon>
        <taxon>Puccinia</taxon>
    </lineage>
</organism>
<dbReference type="PANTHER" id="PTHR33324:SF2">
    <property type="entry name" value="MYB_SANT-LIKE DNA-BINDING DOMAIN-CONTAINING PROTEIN"/>
    <property type="match status" value="1"/>
</dbReference>
<sequence>MTPSPFDSTCLFFFFYFLFTATNFWTHKTTAEIPTPAPPANKQPSISWDEDSQNGGESSMTIHLNQLTAASNYQKWRGDKENGTTKKSICSEIPNETQGLKFQSNLTTSIFPNKLKH</sequence>
<dbReference type="EMBL" id="LAVV01006592">
    <property type="protein sequence ID" value="KNZ59232.1"/>
    <property type="molecule type" value="Genomic_DNA"/>
</dbReference>
<gene>
    <name evidence="3" type="ORF">VP01_177g11</name>
</gene>
<dbReference type="OrthoDB" id="168171at2759"/>
<accession>A0A0L6VF90</accession>
<evidence type="ECO:0000313" key="3">
    <source>
        <dbReference type="EMBL" id="KNZ59232.1"/>
    </source>
</evidence>
<evidence type="ECO:0000256" key="1">
    <source>
        <dbReference type="SAM" id="MobiDB-lite"/>
    </source>
</evidence>
<protein>
    <submittedName>
        <fullName evidence="3">Uncharacterized protein</fullName>
    </submittedName>
</protein>
<feature type="chain" id="PRO_5005568508" evidence="2">
    <location>
        <begin position="32"/>
        <end position="117"/>
    </location>
</feature>
<reference evidence="3 4" key="1">
    <citation type="submission" date="2015-08" db="EMBL/GenBank/DDBJ databases">
        <title>Next Generation Sequencing and Analysis of the Genome of Puccinia sorghi L Schw, the Causal Agent of Maize Common Rust.</title>
        <authorList>
            <person name="Rochi L."/>
            <person name="Burguener G."/>
            <person name="Darino M."/>
            <person name="Turjanski A."/>
            <person name="Kreff E."/>
            <person name="Dieguez M.J."/>
            <person name="Sacco F."/>
        </authorList>
    </citation>
    <scope>NUCLEOTIDE SEQUENCE [LARGE SCALE GENOMIC DNA]</scope>
    <source>
        <strain evidence="3 4">RO10H11247</strain>
    </source>
</reference>
<dbReference type="VEuPathDB" id="FungiDB:VP01_177g11"/>
<evidence type="ECO:0000256" key="2">
    <source>
        <dbReference type="SAM" id="SignalP"/>
    </source>
</evidence>
<keyword evidence="4" id="KW-1185">Reference proteome</keyword>
<evidence type="ECO:0000313" key="4">
    <source>
        <dbReference type="Proteomes" id="UP000037035"/>
    </source>
</evidence>
<dbReference type="PANTHER" id="PTHR33324">
    <property type="entry name" value="EXPRESSED PROTEIN"/>
    <property type="match status" value="1"/>
</dbReference>
<feature type="region of interest" description="Disordered" evidence="1">
    <location>
        <begin position="32"/>
        <end position="60"/>
    </location>
</feature>
<keyword evidence="2" id="KW-0732">Signal</keyword>
<name>A0A0L6VF90_9BASI</name>
<dbReference type="AlphaFoldDB" id="A0A0L6VF90"/>